<dbReference type="Pfam" id="PF08281">
    <property type="entry name" value="Sigma70_r4_2"/>
    <property type="match status" value="1"/>
</dbReference>
<dbReference type="NCBIfam" id="TIGR02937">
    <property type="entry name" value="sigma70-ECF"/>
    <property type="match status" value="1"/>
</dbReference>
<accession>A0ABV9TV26</accession>
<dbReference type="NCBIfam" id="TIGR02983">
    <property type="entry name" value="SigE-fam_strep"/>
    <property type="match status" value="1"/>
</dbReference>
<dbReference type="CDD" id="cd06171">
    <property type="entry name" value="Sigma70_r4"/>
    <property type="match status" value="1"/>
</dbReference>
<protein>
    <submittedName>
        <fullName evidence="8">RNA polymerase sigma factor</fullName>
    </submittedName>
</protein>
<dbReference type="InterPro" id="IPR013324">
    <property type="entry name" value="RNA_pol_sigma_r3/r4-like"/>
</dbReference>
<evidence type="ECO:0000256" key="3">
    <source>
        <dbReference type="ARBA" id="ARBA00023082"/>
    </source>
</evidence>
<evidence type="ECO:0000256" key="5">
    <source>
        <dbReference type="ARBA" id="ARBA00023163"/>
    </source>
</evidence>
<evidence type="ECO:0000256" key="2">
    <source>
        <dbReference type="ARBA" id="ARBA00023015"/>
    </source>
</evidence>
<keyword evidence="5" id="KW-0804">Transcription</keyword>
<dbReference type="InterPro" id="IPR013249">
    <property type="entry name" value="RNA_pol_sigma70_r4_t2"/>
</dbReference>
<dbReference type="InterPro" id="IPR039425">
    <property type="entry name" value="RNA_pol_sigma-70-like"/>
</dbReference>
<evidence type="ECO:0000313" key="9">
    <source>
        <dbReference type="Proteomes" id="UP001595872"/>
    </source>
</evidence>
<dbReference type="Proteomes" id="UP001595872">
    <property type="component" value="Unassembled WGS sequence"/>
</dbReference>
<organism evidence="8 9">
    <name type="scientific">Actinomadura gamaensis</name>
    <dbReference type="NCBI Taxonomy" id="1763541"/>
    <lineage>
        <taxon>Bacteria</taxon>
        <taxon>Bacillati</taxon>
        <taxon>Actinomycetota</taxon>
        <taxon>Actinomycetes</taxon>
        <taxon>Streptosporangiales</taxon>
        <taxon>Thermomonosporaceae</taxon>
        <taxon>Actinomadura</taxon>
    </lineage>
</organism>
<keyword evidence="4" id="KW-0238">DNA-binding</keyword>
<dbReference type="InterPro" id="IPR014325">
    <property type="entry name" value="RNA_pol_sigma-E_actinobac"/>
</dbReference>
<reference evidence="9" key="1">
    <citation type="journal article" date="2019" name="Int. J. Syst. Evol. Microbiol.">
        <title>The Global Catalogue of Microorganisms (GCM) 10K type strain sequencing project: providing services to taxonomists for standard genome sequencing and annotation.</title>
        <authorList>
            <consortium name="The Broad Institute Genomics Platform"/>
            <consortium name="The Broad Institute Genome Sequencing Center for Infectious Disease"/>
            <person name="Wu L."/>
            <person name="Ma J."/>
        </authorList>
    </citation>
    <scope>NUCLEOTIDE SEQUENCE [LARGE SCALE GENOMIC DNA]</scope>
    <source>
        <strain evidence="9">KLKA75</strain>
    </source>
</reference>
<keyword evidence="9" id="KW-1185">Reference proteome</keyword>
<dbReference type="SUPFAM" id="SSF88659">
    <property type="entry name" value="Sigma3 and sigma4 domains of RNA polymerase sigma factors"/>
    <property type="match status" value="1"/>
</dbReference>
<dbReference type="EMBL" id="JBHSIT010000003">
    <property type="protein sequence ID" value="MFC4907962.1"/>
    <property type="molecule type" value="Genomic_DNA"/>
</dbReference>
<dbReference type="InterPro" id="IPR013325">
    <property type="entry name" value="RNA_pol_sigma_r2"/>
</dbReference>
<feature type="domain" description="RNA polymerase sigma factor 70 region 4 type 2" evidence="7">
    <location>
        <begin position="106"/>
        <end position="158"/>
    </location>
</feature>
<dbReference type="SUPFAM" id="SSF88946">
    <property type="entry name" value="Sigma2 domain of RNA polymerase sigma factors"/>
    <property type="match status" value="1"/>
</dbReference>
<name>A0ABV9TV26_9ACTN</name>
<evidence type="ECO:0000313" key="8">
    <source>
        <dbReference type="EMBL" id="MFC4907962.1"/>
    </source>
</evidence>
<dbReference type="RefSeq" id="WP_378254176.1">
    <property type="nucleotide sequence ID" value="NZ_JBHSIT010000003.1"/>
</dbReference>
<comment type="caution">
    <text evidence="8">The sequence shown here is derived from an EMBL/GenBank/DDBJ whole genome shotgun (WGS) entry which is preliminary data.</text>
</comment>
<comment type="similarity">
    <text evidence="1">Belongs to the sigma-70 factor family. ECF subfamily.</text>
</comment>
<proteinExistence type="inferred from homology"/>
<dbReference type="InterPro" id="IPR014284">
    <property type="entry name" value="RNA_pol_sigma-70_dom"/>
</dbReference>
<keyword evidence="3" id="KW-0731">Sigma factor</keyword>
<gene>
    <name evidence="8" type="ORF">ACFPCY_11570</name>
</gene>
<sequence length="166" mass="18299">MRNPSDDAGEVLGSLFRRHHLHLVRTALLIVGDRATAEDVVQEAFARVHRRLPELSDRDDLLPYLRTAVVNGCRSVLRRRRLRLRPAHDPSVWSAEAAAIVAEEHREVHAALSGLPARQREALVLRYYLDLTEAEIAEAMGISAGTVKSTTSRALAALARTLGGKA</sequence>
<dbReference type="Gene3D" id="1.10.10.10">
    <property type="entry name" value="Winged helix-like DNA-binding domain superfamily/Winged helix DNA-binding domain"/>
    <property type="match status" value="1"/>
</dbReference>
<evidence type="ECO:0000256" key="1">
    <source>
        <dbReference type="ARBA" id="ARBA00010641"/>
    </source>
</evidence>
<evidence type="ECO:0000259" key="6">
    <source>
        <dbReference type="Pfam" id="PF04542"/>
    </source>
</evidence>
<evidence type="ECO:0000256" key="4">
    <source>
        <dbReference type="ARBA" id="ARBA00023125"/>
    </source>
</evidence>
<feature type="domain" description="RNA polymerase sigma-70 region 2" evidence="6">
    <location>
        <begin position="15"/>
        <end position="81"/>
    </location>
</feature>
<dbReference type="InterPro" id="IPR007627">
    <property type="entry name" value="RNA_pol_sigma70_r2"/>
</dbReference>
<dbReference type="PANTHER" id="PTHR43133:SF50">
    <property type="entry name" value="ECF RNA POLYMERASE SIGMA FACTOR SIGM"/>
    <property type="match status" value="1"/>
</dbReference>
<dbReference type="Gene3D" id="1.10.1740.10">
    <property type="match status" value="1"/>
</dbReference>
<evidence type="ECO:0000259" key="7">
    <source>
        <dbReference type="Pfam" id="PF08281"/>
    </source>
</evidence>
<dbReference type="PANTHER" id="PTHR43133">
    <property type="entry name" value="RNA POLYMERASE ECF-TYPE SIGMA FACTO"/>
    <property type="match status" value="1"/>
</dbReference>
<dbReference type="InterPro" id="IPR036388">
    <property type="entry name" value="WH-like_DNA-bd_sf"/>
</dbReference>
<keyword evidence="2" id="KW-0805">Transcription regulation</keyword>
<dbReference type="Pfam" id="PF04542">
    <property type="entry name" value="Sigma70_r2"/>
    <property type="match status" value="1"/>
</dbReference>